<evidence type="ECO:0000256" key="9">
    <source>
        <dbReference type="SAM" id="SignalP"/>
    </source>
</evidence>
<dbReference type="PROSITE" id="PS52016">
    <property type="entry name" value="TONB_DEPENDENT_REC_3"/>
    <property type="match status" value="1"/>
</dbReference>
<proteinExistence type="inferred from homology"/>
<keyword evidence="2 8" id="KW-0813">Transport</keyword>
<dbReference type="GO" id="GO:0015344">
    <property type="term" value="F:siderophore uptake transmembrane transporter activity"/>
    <property type="evidence" value="ECO:0007669"/>
    <property type="project" value="TreeGrafter"/>
</dbReference>
<dbReference type="PANTHER" id="PTHR30069:SF29">
    <property type="entry name" value="HEMOGLOBIN AND HEMOGLOBIN-HAPTOGLOBIN-BINDING PROTEIN 1-RELATED"/>
    <property type="match status" value="1"/>
</dbReference>
<sequence>MQFIISLNKILTKGLLLSLLILVCAAAAACPVAIRIQHSDGKPASGIDVFVDGILKGSTNSAGVLNADLANGEHKLVLRRHTAVVKQTSVHVNCATQGGLYIELTDAEAGSVSLKDVTVKALSAKETIDLSPFSVQAIDLKNSYDKGGDVSEFLNRASGVRLRSDGSVGAQVQVNLGGLQGKAVRLFRDGIPVELFGHAFSLGTIPVNMLDRIEVYKGVMPLYLAADALGGGVNLVSRKDTRNLAEVSYETGSFNTHRATFNGLWKNKARTWYVGTSSSFNFADNNYKVNVPALAGSFKDVRRFHDATRSYYIEGYAGIQNKSWADDLRLTLIGADFFKEIQHDAKMDKVYGQAFSREHNYTALLNYKKAFFNSKLKVNAVGTYSFFDTRFVDTATVRYNWDGDIIGRNLRPGEVNLGNNQQIDYNFVSARLNLSYDLTARHAVDFSSMYYQQNRKGSDPLGAITALEAIDVLSVPATYRKDNTALGLRSSWLGKEMESIVALKYYHYKSIGYTTDNFGMGYRSAGSEDQLGYLGGLRWSRGSYLLKASYEYATRLPDEYEVFGDARLVKENMNLRPEKSHNINLNGEYRLGSADRLLTLSAGLFYRKVKDGIFLQLDIPFNRFINYESTRVKGFEVEGSYVAGRHVDFGANLTYQDIRQVNIPEAIFRILEGSRVPNVPYFFGNFWLNTHFNDVLRKGDRIEFNWNGNYTHRFFLQAIPKDQEPGLFEKVTSVQTSLIIPHDGRFGQLNNNAGIYYHFAGSGLSLSGECRNIGNARLYDNFNVQRPGRAFYLKLLYNFYKP</sequence>
<gene>
    <name evidence="11" type="ORF">C7T94_02190</name>
</gene>
<feature type="domain" description="TonB-dependent receptor plug" evidence="10">
    <location>
        <begin position="132"/>
        <end position="231"/>
    </location>
</feature>
<keyword evidence="4 8" id="KW-0812">Transmembrane</keyword>
<keyword evidence="6 8" id="KW-0472">Membrane</keyword>
<dbReference type="EMBL" id="PYLS01000001">
    <property type="protein sequence ID" value="PST84951.1"/>
    <property type="molecule type" value="Genomic_DNA"/>
</dbReference>
<evidence type="ECO:0000313" key="11">
    <source>
        <dbReference type="EMBL" id="PST84951.1"/>
    </source>
</evidence>
<dbReference type="Proteomes" id="UP000240912">
    <property type="component" value="Unassembled WGS sequence"/>
</dbReference>
<dbReference type="InterPro" id="IPR039426">
    <property type="entry name" value="TonB-dep_rcpt-like"/>
</dbReference>
<evidence type="ECO:0000256" key="3">
    <source>
        <dbReference type="ARBA" id="ARBA00022452"/>
    </source>
</evidence>
<keyword evidence="5 9" id="KW-0732">Signal</keyword>
<dbReference type="InterPro" id="IPR037066">
    <property type="entry name" value="Plug_dom_sf"/>
</dbReference>
<accession>A0A2T3HRC7</accession>
<dbReference type="InterPro" id="IPR036942">
    <property type="entry name" value="Beta-barrel_TonB_sf"/>
</dbReference>
<comment type="similarity">
    <text evidence="8">Belongs to the TonB-dependent receptor family.</text>
</comment>
<evidence type="ECO:0000259" key="10">
    <source>
        <dbReference type="Pfam" id="PF07715"/>
    </source>
</evidence>
<dbReference type="InterPro" id="IPR012910">
    <property type="entry name" value="Plug_dom"/>
</dbReference>
<organism evidence="11 12">
    <name type="scientific">Pedobacter yulinensis</name>
    <dbReference type="NCBI Taxonomy" id="2126353"/>
    <lineage>
        <taxon>Bacteria</taxon>
        <taxon>Pseudomonadati</taxon>
        <taxon>Bacteroidota</taxon>
        <taxon>Sphingobacteriia</taxon>
        <taxon>Sphingobacteriales</taxon>
        <taxon>Sphingobacteriaceae</taxon>
        <taxon>Pedobacter</taxon>
    </lineage>
</organism>
<dbReference type="Gene3D" id="2.170.130.10">
    <property type="entry name" value="TonB-dependent receptor, plug domain"/>
    <property type="match status" value="1"/>
</dbReference>
<dbReference type="SUPFAM" id="SSF56935">
    <property type="entry name" value="Porins"/>
    <property type="match status" value="1"/>
</dbReference>
<evidence type="ECO:0000256" key="5">
    <source>
        <dbReference type="ARBA" id="ARBA00022729"/>
    </source>
</evidence>
<keyword evidence="3 8" id="KW-1134">Transmembrane beta strand</keyword>
<evidence type="ECO:0000256" key="8">
    <source>
        <dbReference type="PROSITE-ProRule" id="PRU01360"/>
    </source>
</evidence>
<dbReference type="Pfam" id="PF07715">
    <property type="entry name" value="Plug"/>
    <property type="match status" value="1"/>
</dbReference>
<dbReference type="AlphaFoldDB" id="A0A2T3HRC7"/>
<comment type="caution">
    <text evidence="11">The sequence shown here is derived from an EMBL/GenBank/DDBJ whole genome shotgun (WGS) entry which is preliminary data.</text>
</comment>
<evidence type="ECO:0000313" key="12">
    <source>
        <dbReference type="Proteomes" id="UP000240912"/>
    </source>
</evidence>
<dbReference type="Gene3D" id="2.40.170.20">
    <property type="entry name" value="TonB-dependent receptor, beta-barrel domain"/>
    <property type="match status" value="1"/>
</dbReference>
<dbReference type="GO" id="GO:0044718">
    <property type="term" value="P:siderophore transmembrane transport"/>
    <property type="evidence" value="ECO:0007669"/>
    <property type="project" value="TreeGrafter"/>
</dbReference>
<reference evidence="11 12" key="1">
    <citation type="submission" date="2018-03" db="EMBL/GenBank/DDBJ databases">
        <authorList>
            <person name="Keele B.F."/>
        </authorList>
    </citation>
    <scope>NUCLEOTIDE SEQUENCE [LARGE SCALE GENOMIC DNA]</scope>
    <source>
        <strain evidence="11 12">YL28-9</strain>
    </source>
</reference>
<keyword evidence="12" id="KW-1185">Reference proteome</keyword>
<evidence type="ECO:0000256" key="6">
    <source>
        <dbReference type="ARBA" id="ARBA00023136"/>
    </source>
</evidence>
<dbReference type="GO" id="GO:0009279">
    <property type="term" value="C:cell outer membrane"/>
    <property type="evidence" value="ECO:0007669"/>
    <property type="project" value="UniProtKB-SubCell"/>
</dbReference>
<feature type="chain" id="PRO_5015724351" evidence="9">
    <location>
        <begin position="30"/>
        <end position="802"/>
    </location>
</feature>
<name>A0A2T3HRC7_9SPHI</name>
<dbReference type="PANTHER" id="PTHR30069">
    <property type="entry name" value="TONB-DEPENDENT OUTER MEMBRANE RECEPTOR"/>
    <property type="match status" value="1"/>
</dbReference>
<feature type="signal peptide" evidence="9">
    <location>
        <begin position="1"/>
        <end position="29"/>
    </location>
</feature>
<evidence type="ECO:0000256" key="2">
    <source>
        <dbReference type="ARBA" id="ARBA00022448"/>
    </source>
</evidence>
<evidence type="ECO:0000256" key="7">
    <source>
        <dbReference type="ARBA" id="ARBA00023237"/>
    </source>
</evidence>
<evidence type="ECO:0000256" key="4">
    <source>
        <dbReference type="ARBA" id="ARBA00022692"/>
    </source>
</evidence>
<dbReference type="OrthoDB" id="9812892at2"/>
<keyword evidence="11" id="KW-0675">Receptor</keyword>
<evidence type="ECO:0000256" key="1">
    <source>
        <dbReference type="ARBA" id="ARBA00004571"/>
    </source>
</evidence>
<comment type="subcellular location">
    <subcellularLocation>
        <location evidence="1 8">Cell outer membrane</location>
        <topology evidence="1 8">Multi-pass membrane protein</topology>
    </subcellularLocation>
</comment>
<protein>
    <submittedName>
        <fullName evidence="11">TonB-dependent receptor</fullName>
    </submittedName>
</protein>
<keyword evidence="7 8" id="KW-0998">Cell outer membrane</keyword>